<protein>
    <submittedName>
        <fullName evidence="3">SAM (Sterile alpha motif) domain-containing protein</fullName>
    </submittedName>
</protein>
<dbReference type="PROSITE" id="PS50105">
    <property type="entry name" value="SAM_DOMAIN"/>
    <property type="match status" value="1"/>
</dbReference>
<dbReference type="Gene3D" id="1.10.150.50">
    <property type="entry name" value="Transcription Factor, Ets-1"/>
    <property type="match status" value="1"/>
</dbReference>
<feature type="domain" description="SAM" evidence="2">
    <location>
        <begin position="1"/>
        <end position="61"/>
    </location>
</feature>
<sequence length="165" mass="17564">MDVAAWLHGLGLGRYEHAFRENDVDAGVLADLTADDLIELGITSIGHRRKLLAAIATLRSGSVPETAPAAPSSAAVPGKALLAPEGERRQLTVMFVDLVDSTALAGQLDPEEMAEVLRTYQSAVAGAIARFEGHVWAMVCWPISAIRAPTRMRPNAPCALDLPRS</sequence>
<dbReference type="SUPFAM" id="SSF47769">
    <property type="entry name" value="SAM/Pointed domain"/>
    <property type="match status" value="1"/>
</dbReference>
<keyword evidence="4" id="KW-1185">Reference proteome</keyword>
<dbReference type="SMART" id="SM00454">
    <property type="entry name" value="SAM"/>
    <property type="match status" value="1"/>
</dbReference>
<dbReference type="SUPFAM" id="SSF55073">
    <property type="entry name" value="Nucleotide cyclase"/>
    <property type="match status" value="1"/>
</dbReference>
<dbReference type="InterPro" id="IPR029787">
    <property type="entry name" value="Nucleotide_cyclase"/>
</dbReference>
<accession>A0A562RH32</accession>
<dbReference type="Proteomes" id="UP000316291">
    <property type="component" value="Unassembled WGS sequence"/>
</dbReference>
<dbReference type="InterPro" id="IPR013761">
    <property type="entry name" value="SAM/pointed_sf"/>
</dbReference>
<dbReference type="InterPro" id="IPR001660">
    <property type="entry name" value="SAM"/>
</dbReference>
<evidence type="ECO:0000313" key="3">
    <source>
        <dbReference type="EMBL" id="TWI68233.1"/>
    </source>
</evidence>
<dbReference type="AlphaFoldDB" id="A0A562RH32"/>
<dbReference type="PANTHER" id="PTHR10627:SF69">
    <property type="entry name" value="PROTEIN BICAUDAL C"/>
    <property type="match status" value="1"/>
</dbReference>
<dbReference type="Pfam" id="PF00536">
    <property type="entry name" value="SAM_1"/>
    <property type="match status" value="1"/>
</dbReference>
<evidence type="ECO:0000313" key="4">
    <source>
        <dbReference type="Proteomes" id="UP000316291"/>
    </source>
</evidence>
<proteinExistence type="predicted"/>
<dbReference type="Gene3D" id="3.30.70.1230">
    <property type="entry name" value="Nucleotide cyclase"/>
    <property type="match status" value="1"/>
</dbReference>
<evidence type="ECO:0000259" key="2">
    <source>
        <dbReference type="PROSITE" id="PS50105"/>
    </source>
</evidence>
<comment type="caution">
    <text evidence="3">The sequence shown here is derived from an EMBL/GenBank/DDBJ whole genome shotgun (WGS) entry which is preliminary data.</text>
</comment>
<dbReference type="EMBL" id="VLLA01000010">
    <property type="protein sequence ID" value="TWI68233.1"/>
    <property type="molecule type" value="Genomic_DNA"/>
</dbReference>
<keyword evidence="1" id="KW-0677">Repeat</keyword>
<dbReference type="CDD" id="cd09487">
    <property type="entry name" value="SAM_superfamily"/>
    <property type="match status" value="1"/>
</dbReference>
<dbReference type="PANTHER" id="PTHR10627">
    <property type="entry name" value="SCP160"/>
    <property type="match status" value="1"/>
</dbReference>
<evidence type="ECO:0000256" key="1">
    <source>
        <dbReference type="ARBA" id="ARBA00022737"/>
    </source>
</evidence>
<name>A0A562RH32_9BRAD</name>
<organism evidence="3 4">
    <name type="scientific">Bradyrhizobium huanghuaihaiense</name>
    <dbReference type="NCBI Taxonomy" id="990078"/>
    <lineage>
        <taxon>Bacteria</taxon>
        <taxon>Pseudomonadati</taxon>
        <taxon>Pseudomonadota</taxon>
        <taxon>Alphaproteobacteria</taxon>
        <taxon>Hyphomicrobiales</taxon>
        <taxon>Nitrobacteraceae</taxon>
        <taxon>Bradyrhizobium</taxon>
    </lineage>
</organism>
<gene>
    <name evidence="3" type="ORF">IQ16_04077</name>
</gene>
<reference evidence="3 4" key="1">
    <citation type="journal article" date="2015" name="Stand. Genomic Sci.">
        <title>Genomic Encyclopedia of Bacterial and Archaeal Type Strains, Phase III: the genomes of soil and plant-associated and newly described type strains.</title>
        <authorList>
            <person name="Whitman W.B."/>
            <person name="Woyke T."/>
            <person name="Klenk H.P."/>
            <person name="Zhou Y."/>
            <person name="Lilburn T.G."/>
            <person name="Beck B.J."/>
            <person name="De Vos P."/>
            <person name="Vandamme P."/>
            <person name="Eisen J.A."/>
            <person name="Garrity G."/>
            <person name="Hugenholtz P."/>
            <person name="Kyrpides N.C."/>
        </authorList>
    </citation>
    <scope>NUCLEOTIDE SEQUENCE [LARGE SCALE GENOMIC DNA]</scope>
    <source>
        <strain evidence="3 4">CGMCC 1.10948</strain>
    </source>
</reference>